<dbReference type="SUPFAM" id="SSF53597">
    <property type="entry name" value="Dihydrofolate reductase-like"/>
    <property type="match status" value="1"/>
</dbReference>
<evidence type="ECO:0000313" key="2">
    <source>
        <dbReference type="EMBL" id="NIJ54220.1"/>
    </source>
</evidence>
<dbReference type="InterPro" id="IPR050765">
    <property type="entry name" value="Riboflavin_Biosynth_HTPR"/>
</dbReference>
<comment type="caution">
    <text evidence="2">The sequence shown here is derived from an EMBL/GenBank/DDBJ whole genome shotgun (WGS) entry which is preliminary data.</text>
</comment>
<dbReference type="PANTHER" id="PTHR38011">
    <property type="entry name" value="DIHYDROFOLATE REDUCTASE FAMILY PROTEIN (AFU_ORTHOLOGUE AFUA_8G06820)"/>
    <property type="match status" value="1"/>
</dbReference>
<dbReference type="EMBL" id="JAASQJ010000003">
    <property type="protein sequence ID" value="NIJ54220.1"/>
    <property type="molecule type" value="Genomic_DNA"/>
</dbReference>
<gene>
    <name evidence="2" type="ORF">FHS68_003402</name>
</gene>
<name>A0ABX0URD0_9BACT</name>
<keyword evidence="2" id="KW-0560">Oxidoreductase</keyword>
<evidence type="ECO:0000313" key="3">
    <source>
        <dbReference type="Proteomes" id="UP001179181"/>
    </source>
</evidence>
<reference evidence="2 3" key="1">
    <citation type="submission" date="2020-03" db="EMBL/GenBank/DDBJ databases">
        <title>Genomic Encyclopedia of Type Strains, Phase IV (KMG-IV): sequencing the most valuable type-strain genomes for metagenomic binning, comparative biology and taxonomic classification.</title>
        <authorList>
            <person name="Goeker M."/>
        </authorList>
    </citation>
    <scope>NUCLEOTIDE SEQUENCE [LARGE SCALE GENOMIC DNA]</scope>
    <source>
        <strain evidence="2 3">DSM 102865</strain>
    </source>
</reference>
<dbReference type="RefSeq" id="WP_167272073.1">
    <property type="nucleotide sequence ID" value="NZ_JAASQJ010000003.1"/>
</dbReference>
<dbReference type="EC" id="1.5.1.3" evidence="2"/>
<dbReference type="Proteomes" id="UP001179181">
    <property type="component" value="Unassembled WGS sequence"/>
</dbReference>
<dbReference type="Gene3D" id="3.40.430.10">
    <property type="entry name" value="Dihydrofolate Reductase, subunit A"/>
    <property type="match status" value="1"/>
</dbReference>
<dbReference type="GO" id="GO:0004146">
    <property type="term" value="F:dihydrofolate reductase activity"/>
    <property type="evidence" value="ECO:0007669"/>
    <property type="project" value="UniProtKB-EC"/>
</dbReference>
<dbReference type="PANTHER" id="PTHR38011:SF11">
    <property type="entry name" value="2,5-DIAMINO-6-RIBOSYLAMINO-4(3H)-PYRIMIDINONE 5'-PHOSPHATE REDUCTASE"/>
    <property type="match status" value="1"/>
</dbReference>
<dbReference type="InterPro" id="IPR024072">
    <property type="entry name" value="DHFR-like_dom_sf"/>
</dbReference>
<sequence length="189" mass="20659">MGTLSAFNFLTLNGFYKGADGDISWHRHGGEESSFASDKMESRTSILIFGRTTYDQMASWWPSPMALESMPEVAKGMNESSKIVFSTTLESVDWENTRLIKGDLIEEIKKLKADPNVQMTILGSGSIVAQLADAGLIDHFGIMIDPVAIGEGTPLFTGIKSKLDLNLVDTKTFDSGVVLLNYVPMSITK</sequence>
<proteinExistence type="predicted"/>
<dbReference type="InterPro" id="IPR002734">
    <property type="entry name" value="RibDG_C"/>
</dbReference>
<protein>
    <submittedName>
        <fullName evidence="2">Dihydrofolate reductase</fullName>
        <ecNumber evidence="2">1.5.1.3</ecNumber>
    </submittedName>
</protein>
<feature type="domain" description="Bacterial bifunctional deaminase-reductase C-terminal" evidence="1">
    <location>
        <begin position="6"/>
        <end position="179"/>
    </location>
</feature>
<keyword evidence="3" id="KW-1185">Reference proteome</keyword>
<organism evidence="2 3">
    <name type="scientific">Dyadobacter arcticus</name>
    <dbReference type="NCBI Taxonomy" id="1078754"/>
    <lineage>
        <taxon>Bacteria</taxon>
        <taxon>Pseudomonadati</taxon>
        <taxon>Bacteroidota</taxon>
        <taxon>Cytophagia</taxon>
        <taxon>Cytophagales</taxon>
        <taxon>Spirosomataceae</taxon>
        <taxon>Dyadobacter</taxon>
    </lineage>
</organism>
<accession>A0ABX0URD0</accession>
<evidence type="ECO:0000259" key="1">
    <source>
        <dbReference type="Pfam" id="PF01872"/>
    </source>
</evidence>
<dbReference type="Pfam" id="PF01872">
    <property type="entry name" value="RibD_C"/>
    <property type="match status" value="1"/>
</dbReference>